<dbReference type="CDD" id="cd04301">
    <property type="entry name" value="NAT_SF"/>
    <property type="match status" value="1"/>
</dbReference>
<dbReference type="AlphaFoldDB" id="A0AAD2G968"/>
<dbReference type="Pfam" id="PF00583">
    <property type="entry name" value="Acetyltransf_1"/>
    <property type="match status" value="1"/>
</dbReference>
<feature type="domain" description="N-acetyltransferase" evidence="2">
    <location>
        <begin position="78"/>
        <end position="215"/>
    </location>
</feature>
<gene>
    <name evidence="3" type="ORF">CYCCA115_LOCUS22140</name>
</gene>
<keyword evidence="1" id="KW-0732">Signal</keyword>
<evidence type="ECO:0000313" key="3">
    <source>
        <dbReference type="EMBL" id="CAJ1966556.1"/>
    </source>
</evidence>
<evidence type="ECO:0000259" key="2">
    <source>
        <dbReference type="PROSITE" id="PS51186"/>
    </source>
</evidence>
<dbReference type="InterPro" id="IPR016181">
    <property type="entry name" value="Acyl_CoA_acyltransferase"/>
</dbReference>
<dbReference type="GO" id="GO:0009507">
    <property type="term" value="C:chloroplast"/>
    <property type="evidence" value="ECO:0007669"/>
    <property type="project" value="TreeGrafter"/>
</dbReference>
<evidence type="ECO:0000256" key="1">
    <source>
        <dbReference type="SAM" id="SignalP"/>
    </source>
</evidence>
<keyword evidence="4" id="KW-1185">Reference proteome</keyword>
<feature type="signal peptide" evidence="1">
    <location>
        <begin position="1"/>
        <end position="24"/>
    </location>
</feature>
<dbReference type="PANTHER" id="PTHR47443">
    <property type="entry name" value="ACYL-COA N-ACYLTRANSFERASES (NAT) SUPERFAMILY PROTEIN"/>
    <property type="match status" value="1"/>
</dbReference>
<proteinExistence type="predicted"/>
<dbReference type="InterPro" id="IPR000182">
    <property type="entry name" value="GNAT_dom"/>
</dbReference>
<sequence length="242" mass="26959">MTLSSFFVLFFTLLVLDHARYANGFSMQLGIGALFQPQGLFTKSAYGDANLLLKASDFFVDSFWVGKVGGGADVLTSKQRSSLSKTQFNEFRGRYAGVSRGQSELIVCQLPSGEVVGCAGIEATPIPDGSLKAKTGPRYPLMSNLAVSRQYRRKGIAEKLVKEAERLARKEWGYNLVFLYVEQRNVPAVRLYQKLGYRKIWVDEDATTLLPKPNGRLSNEPTKIVCMTKRLDLGLLGRFLPF</sequence>
<dbReference type="SUPFAM" id="SSF55729">
    <property type="entry name" value="Acyl-CoA N-acyltransferases (Nat)"/>
    <property type="match status" value="1"/>
</dbReference>
<name>A0AAD2G968_9STRA</name>
<accession>A0AAD2G968</accession>
<dbReference type="EMBL" id="CAKOGP040002302">
    <property type="protein sequence ID" value="CAJ1966556.1"/>
    <property type="molecule type" value="Genomic_DNA"/>
</dbReference>
<comment type="caution">
    <text evidence="3">The sequence shown here is derived from an EMBL/GenBank/DDBJ whole genome shotgun (WGS) entry which is preliminary data.</text>
</comment>
<dbReference type="Proteomes" id="UP001295423">
    <property type="component" value="Unassembled WGS sequence"/>
</dbReference>
<dbReference type="GO" id="GO:0008080">
    <property type="term" value="F:N-acetyltransferase activity"/>
    <property type="evidence" value="ECO:0007669"/>
    <property type="project" value="TreeGrafter"/>
</dbReference>
<dbReference type="PROSITE" id="PS51186">
    <property type="entry name" value="GNAT"/>
    <property type="match status" value="1"/>
</dbReference>
<dbReference type="PANTHER" id="PTHR47443:SF3">
    <property type="entry name" value="GCN5-RELATED N-ACETYLTRANSFERASE 4, CHLOROPLASTIC"/>
    <property type="match status" value="1"/>
</dbReference>
<dbReference type="Gene3D" id="3.40.630.30">
    <property type="match status" value="1"/>
</dbReference>
<feature type="chain" id="PRO_5041901361" description="N-acetyltransferase domain-containing protein" evidence="1">
    <location>
        <begin position="25"/>
        <end position="242"/>
    </location>
</feature>
<organism evidence="3 4">
    <name type="scientific">Cylindrotheca closterium</name>
    <dbReference type="NCBI Taxonomy" id="2856"/>
    <lineage>
        <taxon>Eukaryota</taxon>
        <taxon>Sar</taxon>
        <taxon>Stramenopiles</taxon>
        <taxon>Ochrophyta</taxon>
        <taxon>Bacillariophyta</taxon>
        <taxon>Bacillariophyceae</taxon>
        <taxon>Bacillariophycidae</taxon>
        <taxon>Bacillariales</taxon>
        <taxon>Bacillariaceae</taxon>
        <taxon>Cylindrotheca</taxon>
    </lineage>
</organism>
<reference evidence="3" key="1">
    <citation type="submission" date="2023-08" db="EMBL/GenBank/DDBJ databases">
        <authorList>
            <person name="Audoor S."/>
            <person name="Bilcke G."/>
        </authorList>
    </citation>
    <scope>NUCLEOTIDE SEQUENCE</scope>
</reference>
<evidence type="ECO:0000313" key="4">
    <source>
        <dbReference type="Proteomes" id="UP001295423"/>
    </source>
</evidence>
<protein>
    <recommendedName>
        <fullName evidence="2">N-acetyltransferase domain-containing protein</fullName>
    </recommendedName>
</protein>